<evidence type="ECO:0000313" key="2">
    <source>
        <dbReference type="EMBL" id="CVK17164.1"/>
    </source>
</evidence>
<reference evidence="2 3" key="1">
    <citation type="submission" date="2016-01" db="EMBL/GenBank/DDBJ databases">
        <authorList>
            <person name="McClelland M."/>
            <person name="Jain A."/>
            <person name="Saraogi P."/>
            <person name="Mendelson R."/>
            <person name="Westerman R."/>
            <person name="SanMiguel P."/>
            <person name="Csonka L."/>
        </authorList>
    </citation>
    <scope>NUCLEOTIDE SEQUENCE [LARGE SCALE GENOMIC DNA]</scope>
    <source>
        <strain evidence="2 3">R-53146</strain>
    </source>
</reference>
<dbReference type="AlphaFoldDB" id="A0A0X3AS51"/>
<dbReference type="STRING" id="1586267.GCA_001418685_02029"/>
<protein>
    <submittedName>
        <fullName evidence="2">Uncharacterized protein</fullName>
    </submittedName>
</protein>
<proteinExistence type="predicted"/>
<organism evidence="2 3">
    <name type="scientific">Apibacter mensalis</name>
    <dbReference type="NCBI Taxonomy" id="1586267"/>
    <lineage>
        <taxon>Bacteria</taxon>
        <taxon>Pseudomonadati</taxon>
        <taxon>Bacteroidota</taxon>
        <taxon>Flavobacteriia</taxon>
        <taxon>Flavobacteriales</taxon>
        <taxon>Weeksellaceae</taxon>
        <taxon>Apibacter</taxon>
    </lineage>
</organism>
<dbReference type="EMBL" id="FCOR01000018">
    <property type="protein sequence ID" value="CVK17164.1"/>
    <property type="molecule type" value="Genomic_DNA"/>
</dbReference>
<evidence type="ECO:0000313" key="3">
    <source>
        <dbReference type="Proteomes" id="UP000182761"/>
    </source>
</evidence>
<sequence length="47" mass="5543">MVDASNYEYDYDKNENDSSKIKSNKVSFKTDEDIIQYMQSQQNKNVS</sequence>
<dbReference type="Proteomes" id="UP000182761">
    <property type="component" value="Unassembled WGS sequence"/>
</dbReference>
<keyword evidence="3" id="KW-1185">Reference proteome</keyword>
<feature type="compositionally biased region" description="Basic and acidic residues" evidence="1">
    <location>
        <begin position="10"/>
        <end position="20"/>
    </location>
</feature>
<name>A0A0X3AS51_9FLAO</name>
<feature type="region of interest" description="Disordered" evidence="1">
    <location>
        <begin position="1"/>
        <end position="24"/>
    </location>
</feature>
<evidence type="ECO:0000256" key="1">
    <source>
        <dbReference type="SAM" id="MobiDB-lite"/>
    </source>
</evidence>
<gene>
    <name evidence="2" type="ORF">Ga0061079_1183</name>
</gene>
<accession>A0A0X3AS51</accession>